<feature type="region of interest" description="Disordered" evidence="1">
    <location>
        <begin position="72"/>
        <end position="112"/>
    </location>
</feature>
<reference evidence="2 3" key="1">
    <citation type="journal article" date="2020" name="Nature">
        <title>Six reference-quality genomes reveal evolution of bat adaptations.</title>
        <authorList>
            <person name="Jebb D."/>
            <person name="Huang Z."/>
            <person name="Pippel M."/>
            <person name="Hughes G.M."/>
            <person name="Lavrichenko K."/>
            <person name="Devanna P."/>
            <person name="Winkler S."/>
            <person name="Jermiin L.S."/>
            <person name="Skirmuntt E.C."/>
            <person name="Katzourakis A."/>
            <person name="Burkitt-Gray L."/>
            <person name="Ray D.A."/>
            <person name="Sullivan K.A.M."/>
            <person name="Roscito J.G."/>
            <person name="Kirilenko B.M."/>
            <person name="Davalos L.M."/>
            <person name="Corthals A.P."/>
            <person name="Power M.L."/>
            <person name="Jones G."/>
            <person name="Ransome R.D."/>
            <person name="Dechmann D.K.N."/>
            <person name="Locatelli A.G."/>
            <person name="Puechmaille S.J."/>
            <person name="Fedrigo O."/>
            <person name="Jarvis E.D."/>
            <person name="Hiller M."/>
            <person name="Vernes S.C."/>
            <person name="Myers E.W."/>
            <person name="Teeling E.C."/>
        </authorList>
    </citation>
    <scope>NUCLEOTIDE SEQUENCE [LARGE SCALE GENOMIC DNA]</scope>
    <source>
        <strain evidence="2">MMyoMyo1</strain>
        <tissue evidence="2">Flight muscle</tissue>
    </source>
</reference>
<keyword evidence="3" id="KW-1185">Reference proteome</keyword>
<dbReference type="AlphaFoldDB" id="A0A7J7R3P3"/>
<proteinExistence type="predicted"/>
<evidence type="ECO:0000313" key="3">
    <source>
        <dbReference type="Proteomes" id="UP000527355"/>
    </source>
</evidence>
<feature type="region of interest" description="Disordered" evidence="1">
    <location>
        <begin position="20"/>
        <end position="53"/>
    </location>
</feature>
<dbReference type="Proteomes" id="UP000527355">
    <property type="component" value="Unassembled WGS sequence"/>
</dbReference>
<name>A0A7J7R3P3_MYOMY</name>
<organism evidence="2 3">
    <name type="scientific">Myotis myotis</name>
    <name type="common">Greater mouse-eared bat</name>
    <name type="synonym">Vespertilio myotis</name>
    <dbReference type="NCBI Taxonomy" id="51298"/>
    <lineage>
        <taxon>Eukaryota</taxon>
        <taxon>Metazoa</taxon>
        <taxon>Chordata</taxon>
        <taxon>Craniata</taxon>
        <taxon>Vertebrata</taxon>
        <taxon>Euteleostomi</taxon>
        <taxon>Mammalia</taxon>
        <taxon>Eutheria</taxon>
        <taxon>Laurasiatheria</taxon>
        <taxon>Chiroptera</taxon>
        <taxon>Yangochiroptera</taxon>
        <taxon>Vespertilionidae</taxon>
        <taxon>Myotis</taxon>
    </lineage>
</organism>
<gene>
    <name evidence="2" type="ORF">mMyoMyo1_010920</name>
</gene>
<protein>
    <submittedName>
        <fullName evidence="2">Uncharacterized protein</fullName>
    </submittedName>
</protein>
<evidence type="ECO:0000256" key="1">
    <source>
        <dbReference type="SAM" id="MobiDB-lite"/>
    </source>
</evidence>
<dbReference type="EMBL" id="JABWUV010000038">
    <property type="protein sequence ID" value="KAF6270791.1"/>
    <property type="molecule type" value="Genomic_DNA"/>
</dbReference>
<feature type="compositionally biased region" description="Basic and acidic residues" evidence="1">
    <location>
        <begin position="34"/>
        <end position="50"/>
    </location>
</feature>
<evidence type="ECO:0000313" key="2">
    <source>
        <dbReference type="EMBL" id="KAF6270791.1"/>
    </source>
</evidence>
<sequence>MPPGHSGRCSPNARVYIGQDEKPVVCLDGPSPREPLRKGPERARSREFPGRWRRHERPFVCLEGTTLLSPWGSDMGGSWKKCSPGSAESPQGTQEGAGPAPEPASAKTTSQLSARMACVPGNPRGRGLSGHGAGIPQEGDVIMKGLSSAWMGPPCSLPGGRTWAGPGRSVAPGLPHAPGALRKRARSRDPQEGGVIMKGLSSAWAGPPCSLPGGRTWAGPGRSVAPGLPHSPGVLSKVQPQRQSLQQTRREPVVCLDILSAAPAPEPASDKTRARSLPGCPESPGVTEEGCLSGHGAGIPQEGGVIMKACHLPGRDHLALYLGVGRGRALEEVLPRFCLIPPGRSGR</sequence>
<accession>A0A7J7R3P3</accession>
<comment type="caution">
    <text evidence="2">The sequence shown here is derived from an EMBL/GenBank/DDBJ whole genome shotgun (WGS) entry which is preliminary data.</text>
</comment>